<proteinExistence type="predicted"/>
<sequence length="204" mass="23872">MQEKSKLISRLFVLLVRLSVQSTFAMPGGRLAEKQIDDALDYLTKHYGEVGLERIVDYCVCQVRQISEYGADYLPKWKLPHSFGIKALTRFVTRKPGQKYYEDRWLANFNLTREDLLREIEDRSVHPLFRFIYPDYEDSTKRRALSTEVGYYICGVSTLLWTPFSSVCRSCVKSKACKVRTQKLYPEIYRLRVAEFKGKEVQNG</sequence>
<dbReference type="STRING" id="1121097.GCA_000428125_01999"/>
<dbReference type="eggNOG" id="ENOG5033XZH">
    <property type="taxonomic scope" value="Bacteria"/>
</dbReference>
<keyword evidence="1" id="KW-0732">Signal</keyword>
<evidence type="ECO:0000313" key="3">
    <source>
        <dbReference type="Proteomes" id="UP000027601"/>
    </source>
</evidence>
<comment type="caution">
    <text evidence="2">The sequence shown here is derived from an EMBL/GenBank/DDBJ whole genome shotgun (WGS) entry which is preliminary data.</text>
</comment>
<organism evidence="2 3">
    <name type="scientific">Bacteroides graminisolvens DSM 19988 = JCM 15093</name>
    <dbReference type="NCBI Taxonomy" id="1121097"/>
    <lineage>
        <taxon>Bacteria</taxon>
        <taxon>Pseudomonadati</taxon>
        <taxon>Bacteroidota</taxon>
        <taxon>Bacteroidia</taxon>
        <taxon>Bacteroidales</taxon>
        <taxon>Bacteroidaceae</taxon>
        <taxon>Bacteroides</taxon>
    </lineage>
</organism>
<reference evidence="2 3" key="1">
    <citation type="journal article" date="2015" name="Microbes Environ.">
        <title>Distribution and evolution of nitrogen fixation genes in the phylum bacteroidetes.</title>
        <authorList>
            <person name="Inoue J."/>
            <person name="Oshima K."/>
            <person name="Suda W."/>
            <person name="Sakamoto M."/>
            <person name="Iino T."/>
            <person name="Noda S."/>
            <person name="Hongoh Y."/>
            <person name="Hattori M."/>
            <person name="Ohkuma M."/>
        </authorList>
    </citation>
    <scope>NUCLEOTIDE SEQUENCE [LARGE SCALE GENOMIC DNA]</scope>
    <source>
        <strain evidence="2 3">JCM 15093</strain>
    </source>
</reference>
<feature type="signal peptide" evidence="1">
    <location>
        <begin position="1"/>
        <end position="25"/>
    </location>
</feature>
<dbReference type="RefSeq" id="WP_024996435.1">
    <property type="nucleotide sequence ID" value="NZ_ATZI01000007.1"/>
</dbReference>
<evidence type="ECO:0000313" key="2">
    <source>
        <dbReference type="EMBL" id="GAK36569.1"/>
    </source>
</evidence>
<dbReference type="EMBL" id="BAJS01000008">
    <property type="protein sequence ID" value="GAK36569.1"/>
    <property type="molecule type" value="Genomic_DNA"/>
</dbReference>
<feature type="chain" id="PRO_5001660034" evidence="1">
    <location>
        <begin position="26"/>
        <end position="204"/>
    </location>
</feature>
<keyword evidence="3" id="KW-1185">Reference proteome</keyword>
<accession>A0A069D8Q8</accession>
<gene>
    <name evidence="2" type="ORF">JCM15093_1741</name>
</gene>
<protein>
    <submittedName>
        <fullName evidence="2">Uncharacterized protein</fullName>
    </submittedName>
</protein>
<dbReference type="AlphaFoldDB" id="A0A069D8Q8"/>
<dbReference type="Proteomes" id="UP000027601">
    <property type="component" value="Unassembled WGS sequence"/>
</dbReference>
<name>A0A069D8Q8_9BACE</name>
<evidence type="ECO:0000256" key="1">
    <source>
        <dbReference type="SAM" id="SignalP"/>
    </source>
</evidence>